<dbReference type="GO" id="GO:1902025">
    <property type="term" value="P:nitrate import"/>
    <property type="evidence" value="ECO:0007669"/>
    <property type="project" value="TreeGrafter"/>
</dbReference>
<comment type="similarity">
    <text evidence="2">Belongs to the C-terminally encoded plant signaling peptide (CEP) family.</text>
</comment>
<keyword evidence="3" id="KW-0052">Apoplast</keyword>
<evidence type="ECO:0000313" key="11">
    <source>
        <dbReference type="Proteomes" id="UP000593562"/>
    </source>
</evidence>
<dbReference type="GO" id="GO:0006995">
    <property type="term" value="P:cellular response to nitrogen starvation"/>
    <property type="evidence" value="ECO:0007669"/>
    <property type="project" value="UniProtKB-ARBA"/>
</dbReference>
<dbReference type="PANTHER" id="PTHR33348:SF44">
    <property type="entry name" value="PRECURSOR OF CEP6"/>
    <property type="match status" value="1"/>
</dbReference>
<proteinExistence type="inferred from homology"/>
<feature type="region of interest" description="Disordered" evidence="8">
    <location>
        <begin position="60"/>
        <end position="81"/>
    </location>
</feature>
<dbReference type="InParanoid" id="A0A7J7E2T5"/>
<dbReference type="EMBL" id="JAAARO010000001">
    <property type="protein sequence ID" value="KAF5752915.1"/>
    <property type="molecule type" value="Genomic_DNA"/>
</dbReference>
<evidence type="ECO:0000256" key="8">
    <source>
        <dbReference type="SAM" id="MobiDB-lite"/>
    </source>
</evidence>
<evidence type="ECO:0000313" key="10">
    <source>
        <dbReference type="EMBL" id="KAF5752915.1"/>
    </source>
</evidence>
<keyword evidence="6 9" id="KW-0732">Signal</keyword>
<accession>A0A7J7E2T5</accession>
<name>A0A7J7E2T5_TRIWF</name>
<dbReference type="GO" id="GO:0005179">
    <property type="term" value="F:hormone activity"/>
    <property type="evidence" value="ECO:0007669"/>
    <property type="project" value="UniProtKB-KW"/>
</dbReference>
<evidence type="ECO:0000256" key="4">
    <source>
        <dbReference type="ARBA" id="ARBA00022525"/>
    </source>
</evidence>
<organism evidence="10 11">
    <name type="scientific">Tripterygium wilfordii</name>
    <name type="common">Thunder God vine</name>
    <dbReference type="NCBI Taxonomy" id="458696"/>
    <lineage>
        <taxon>Eukaryota</taxon>
        <taxon>Viridiplantae</taxon>
        <taxon>Streptophyta</taxon>
        <taxon>Embryophyta</taxon>
        <taxon>Tracheophyta</taxon>
        <taxon>Spermatophyta</taxon>
        <taxon>Magnoliopsida</taxon>
        <taxon>eudicotyledons</taxon>
        <taxon>Gunneridae</taxon>
        <taxon>Pentapetalae</taxon>
        <taxon>rosids</taxon>
        <taxon>fabids</taxon>
        <taxon>Celastrales</taxon>
        <taxon>Celastraceae</taxon>
        <taxon>Tripterygium</taxon>
    </lineage>
</organism>
<dbReference type="GO" id="GO:0048046">
    <property type="term" value="C:apoplast"/>
    <property type="evidence" value="ECO:0007669"/>
    <property type="project" value="UniProtKB-SubCell"/>
</dbReference>
<keyword evidence="5" id="KW-0372">Hormone</keyword>
<reference evidence="10 11" key="1">
    <citation type="journal article" date="2020" name="Nat. Commun.">
        <title>Genome of Tripterygium wilfordii and identification of cytochrome P450 involved in triptolide biosynthesis.</title>
        <authorList>
            <person name="Tu L."/>
            <person name="Su P."/>
            <person name="Zhang Z."/>
            <person name="Gao L."/>
            <person name="Wang J."/>
            <person name="Hu T."/>
            <person name="Zhou J."/>
            <person name="Zhang Y."/>
            <person name="Zhao Y."/>
            <person name="Liu Y."/>
            <person name="Song Y."/>
            <person name="Tong Y."/>
            <person name="Lu Y."/>
            <person name="Yang J."/>
            <person name="Xu C."/>
            <person name="Jia M."/>
            <person name="Peters R.J."/>
            <person name="Huang L."/>
            <person name="Gao W."/>
        </authorList>
    </citation>
    <scope>NUCLEOTIDE SEQUENCE [LARGE SCALE GENOMIC DNA]</scope>
    <source>
        <strain evidence="11">cv. XIE 37</strain>
        <tissue evidence="10">Leaf</tissue>
    </source>
</reference>
<evidence type="ECO:0000256" key="9">
    <source>
        <dbReference type="SAM" id="SignalP"/>
    </source>
</evidence>
<evidence type="ECO:0000256" key="2">
    <source>
        <dbReference type="ARBA" id="ARBA00008963"/>
    </source>
</evidence>
<dbReference type="InterPro" id="IPR033250">
    <property type="entry name" value="CEP"/>
</dbReference>
<protein>
    <submittedName>
        <fullName evidence="10">Uncharacterized protein</fullName>
    </submittedName>
</protein>
<dbReference type="GO" id="GO:0048364">
    <property type="term" value="P:root development"/>
    <property type="evidence" value="ECO:0007669"/>
    <property type="project" value="InterPro"/>
</dbReference>
<dbReference type="PANTHER" id="PTHR33348">
    <property type="entry name" value="PRECURSOR OF CEP5"/>
    <property type="match status" value="1"/>
</dbReference>
<feature type="chain" id="PRO_5029856825" evidence="9">
    <location>
        <begin position="30"/>
        <end position="208"/>
    </location>
</feature>
<dbReference type="Proteomes" id="UP000593562">
    <property type="component" value="Unassembled WGS sequence"/>
</dbReference>
<comment type="caution">
    <text evidence="10">The sequence shown here is derived from an EMBL/GenBank/DDBJ whole genome shotgun (WGS) entry which is preliminary data.</text>
</comment>
<feature type="region of interest" description="Disordered" evidence="8">
    <location>
        <begin position="36"/>
        <end position="55"/>
    </location>
</feature>
<comment type="subcellular location">
    <subcellularLocation>
        <location evidence="1">Secreted</location>
        <location evidence="1">Extracellular space</location>
        <location evidence="1">Apoplast</location>
    </subcellularLocation>
</comment>
<keyword evidence="7" id="KW-0379">Hydroxylation</keyword>
<feature type="signal peptide" evidence="9">
    <location>
        <begin position="1"/>
        <end position="29"/>
    </location>
</feature>
<keyword evidence="11" id="KW-1185">Reference proteome</keyword>
<evidence type="ECO:0000256" key="5">
    <source>
        <dbReference type="ARBA" id="ARBA00022702"/>
    </source>
</evidence>
<dbReference type="AlphaFoldDB" id="A0A7J7E2T5"/>
<sequence length="208" mass="21907">MSAGTKQVMYKCVIVLAILASREILVCEGRPIKSTKLGSSHGAGHEEEGASHNSVAGLAKEDFRPTGPRHSPGVGHHSLQLDDEENVSDFRPTEAGHSPGLGHSRTFVTGGAENDFRPTGPGHSPGVGHRSLQLDDEENVSDLRPTEAGLGHSRAFVTGGAENDFRPTGPGHSPGVGHKVEQEKHTVAIAKDDFRPTDPGHSPGIGHH</sequence>
<evidence type="ECO:0000256" key="3">
    <source>
        <dbReference type="ARBA" id="ARBA00022523"/>
    </source>
</evidence>
<evidence type="ECO:0000256" key="1">
    <source>
        <dbReference type="ARBA" id="ARBA00004271"/>
    </source>
</evidence>
<keyword evidence="4" id="KW-0964">Secreted</keyword>
<gene>
    <name evidence="10" type="ORF">HS088_TW01G00833</name>
</gene>
<dbReference type="GO" id="GO:1901371">
    <property type="term" value="P:regulation of leaf morphogenesis"/>
    <property type="evidence" value="ECO:0007669"/>
    <property type="project" value="TreeGrafter"/>
</dbReference>
<evidence type="ECO:0000256" key="6">
    <source>
        <dbReference type="ARBA" id="ARBA00022729"/>
    </source>
</evidence>
<evidence type="ECO:0000256" key="7">
    <source>
        <dbReference type="ARBA" id="ARBA00023278"/>
    </source>
</evidence>
<dbReference type="GO" id="GO:2000280">
    <property type="term" value="P:regulation of root development"/>
    <property type="evidence" value="ECO:0007669"/>
    <property type="project" value="TreeGrafter"/>
</dbReference>